<protein>
    <submittedName>
        <fullName evidence="3">DUF2929 family protein</fullName>
    </submittedName>
</protein>
<dbReference type="Proteomes" id="UP000430975">
    <property type="component" value="Unassembled WGS sequence"/>
</dbReference>
<evidence type="ECO:0000313" key="6">
    <source>
        <dbReference type="Proteomes" id="UP000440066"/>
    </source>
</evidence>
<dbReference type="EMBL" id="WJQT01000002">
    <property type="protein sequence ID" value="MRJ46533.1"/>
    <property type="molecule type" value="Genomic_DNA"/>
</dbReference>
<gene>
    <name evidence="4" type="ORF">GF867_02985</name>
    <name evidence="3" type="ORF">GIY09_02855</name>
    <name evidence="2" type="ORF">GIY11_00975</name>
</gene>
<comment type="caution">
    <text evidence="3">The sequence shown here is derived from an EMBL/GenBank/DDBJ whole genome shotgun (WGS) entry which is preliminary data.</text>
</comment>
<evidence type="ECO:0000313" key="4">
    <source>
        <dbReference type="EMBL" id="MRJ46533.1"/>
    </source>
</evidence>
<evidence type="ECO:0000313" key="3">
    <source>
        <dbReference type="EMBL" id="MRI84839.1"/>
    </source>
</evidence>
<dbReference type="EMBL" id="WJQR01000001">
    <property type="protein sequence ID" value="MRI80605.1"/>
    <property type="molecule type" value="Genomic_DNA"/>
</dbReference>
<organism evidence="3 5">
    <name type="scientific">Fundicoccus ignavus</name>
    <dbReference type="NCBI Taxonomy" id="2664442"/>
    <lineage>
        <taxon>Bacteria</taxon>
        <taxon>Bacillati</taxon>
        <taxon>Bacillota</taxon>
        <taxon>Bacilli</taxon>
        <taxon>Lactobacillales</taxon>
        <taxon>Aerococcaceae</taxon>
        <taxon>Fundicoccus</taxon>
    </lineage>
</organism>
<dbReference type="Proteomes" id="UP000440066">
    <property type="component" value="Unassembled WGS sequence"/>
</dbReference>
<dbReference type="Pfam" id="PF11151">
    <property type="entry name" value="DUF2929"/>
    <property type="match status" value="1"/>
</dbReference>
<dbReference type="RefSeq" id="WP_153831629.1">
    <property type="nucleotide sequence ID" value="NZ_WJQR01000001.1"/>
</dbReference>
<evidence type="ECO:0000256" key="1">
    <source>
        <dbReference type="SAM" id="Phobius"/>
    </source>
</evidence>
<reference evidence="4 6" key="1">
    <citation type="submission" date="2019-11" db="EMBL/GenBank/DDBJ databases">
        <title>Characterisation of Fundicoccus ignavus gen. nov. sp. nov., a novel genus of the family Aerococcaceae from bulk tank milk.</title>
        <authorList>
            <person name="Siebert A."/>
            <person name="Huptas C."/>
            <person name="Wenning M."/>
            <person name="Scherer S."/>
            <person name="Doll E.V."/>
        </authorList>
    </citation>
    <scope>NUCLEOTIDE SEQUENCE [LARGE SCALE GENOMIC DNA]</scope>
    <source>
        <strain evidence="4 6">DSM 109652</strain>
    </source>
</reference>
<reference evidence="5 7" key="2">
    <citation type="submission" date="2019-11" db="EMBL/GenBank/DDBJ databases">
        <title>Characterisation of Fundicoccus ignavus gen. nov. sp. nov., a novel genus of the family Aerococcaceae isolated from bulk tank milk.</title>
        <authorList>
            <person name="Siebert A."/>
            <person name="Huptas C."/>
            <person name="Wenning M."/>
            <person name="Scherer S."/>
            <person name="Doll E.V."/>
        </authorList>
    </citation>
    <scope>NUCLEOTIDE SEQUENCE [LARGE SCALE GENOMIC DNA]</scope>
    <source>
        <strain evidence="2 7">DSM 109653</strain>
        <strain evidence="3 5">WS4759</strain>
    </source>
</reference>
<proteinExistence type="predicted"/>
<feature type="transmembrane region" description="Helical" evidence="1">
    <location>
        <begin position="7"/>
        <end position="25"/>
    </location>
</feature>
<keyword evidence="1" id="KW-0472">Membrane</keyword>
<dbReference type="Proteomes" id="UP000469870">
    <property type="component" value="Unassembled WGS sequence"/>
</dbReference>
<dbReference type="InterPro" id="IPR021324">
    <property type="entry name" value="DUF2929"/>
</dbReference>
<evidence type="ECO:0000313" key="7">
    <source>
        <dbReference type="Proteomes" id="UP000469870"/>
    </source>
</evidence>
<evidence type="ECO:0000313" key="5">
    <source>
        <dbReference type="Proteomes" id="UP000430975"/>
    </source>
</evidence>
<sequence length="62" mass="6763">MKYIVTLFWSFILGHVAYYLGSSLTSVSYDFTSATILGLIVAVGVVIIANMLKNSIETKSQS</sequence>
<name>A0A6I2GHT4_9LACT</name>
<evidence type="ECO:0000313" key="2">
    <source>
        <dbReference type="EMBL" id="MRI80605.1"/>
    </source>
</evidence>
<keyword evidence="1" id="KW-1133">Transmembrane helix</keyword>
<dbReference type="AlphaFoldDB" id="A0A6I2GHT4"/>
<accession>A0A6I2GHT4</accession>
<keyword evidence="1" id="KW-0812">Transmembrane</keyword>
<dbReference type="EMBL" id="WJQS01000002">
    <property type="protein sequence ID" value="MRI84839.1"/>
    <property type="molecule type" value="Genomic_DNA"/>
</dbReference>
<feature type="transmembrane region" description="Helical" evidence="1">
    <location>
        <begin position="31"/>
        <end position="52"/>
    </location>
</feature>
<keyword evidence="5" id="KW-1185">Reference proteome</keyword>